<dbReference type="SUPFAM" id="SSF53738">
    <property type="entry name" value="Phosphoglucomutase, first 3 domains"/>
    <property type="match status" value="1"/>
</dbReference>
<evidence type="ECO:0000256" key="1">
    <source>
        <dbReference type="ARBA" id="ARBA00001946"/>
    </source>
</evidence>
<dbReference type="AlphaFoldDB" id="A0A383B922"/>
<feature type="domain" description="Alpha-D-phosphohexomutase alpha/beta/alpha" evidence="7">
    <location>
        <begin position="24"/>
        <end position="131"/>
    </location>
</feature>
<dbReference type="SUPFAM" id="SSF55957">
    <property type="entry name" value="Phosphoglucomutase, C-terminal domain"/>
    <property type="match status" value="1"/>
</dbReference>
<keyword evidence="5" id="KW-0413">Isomerase</keyword>
<proteinExistence type="predicted"/>
<evidence type="ECO:0000313" key="8">
    <source>
        <dbReference type="EMBL" id="SVE16676.1"/>
    </source>
</evidence>
<dbReference type="Gene3D" id="3.40.120.10">
    <property type="entry name" value="Alpha-D-Glucose-1,6-Bisphosphate, subunit A, domain 3"/>
    <property type="match status" value="2"/>
</dbReference>
<evidence type="ECO:0000259" key="7">
    <source>
        <dbReference type="Pfam" id="PF02880"/>
    </source>
</evidence>
<name>A0A383B922_9ZZZZ</name>
<reference evidence="8" key="1">
    <citation type="submission" date="2018-05" db="EMBL/GenBank/DDBJ databases">
        <authorList>
            <person name="Lanie J.A."/>
            <person name="Ng W.-L."/>
            <person name="Kazmierczak K.M."/>
            <person name="Andrzejewski T.M."/>
            <person name="Davidsen T.M."/>
            <person name="Wayne K.J."/>
            <person name="Tettelin H."/>
            <person name="Glass J.I."/>
            <person name="Rusch D."/>
            <person name="Podicherti R."/>
            <person name="Tsui H.-C.T."/>
            <person name="Winkler M.E."/>
        </authorList>
    </citation>
    <scope>NUCLEOTIDE SEQUENCE</scope>
</reference>
<evidence type="ECO:0008006" key="9">
    <source>
        <dbReference type="Google" id="ProtNLM"/>
    </source>
</evidence>
<dbReference type="GO" id="GO:0046872">
    <property type="term" value="F:metal ion binding"/>
    <property type="evidence" value="ECO:0007669"/>
    <property type="project" value="UniProtKB-KW"/>
</dbReference>
<evidence type="ECO:0000256" key="3">
    <source>
        <dbReference type="ARBA" id="ARBA00022723"/>
    </source>
</evidence>
<keyword evidence="2" id="KW-0597">Phosphoprotein</keyword>
<dbReference type="Pfam" id="PF02880">
    <property type="entry name" value="PGM_PMM_III"/>
    <property type="match status" value="1"/>
</dbReference>
<keyword evidence="4" id="KW-0460">Magnesium</keyword>
<dbReference type="InterPro" id="IPR036900">
    <property type="entry name" value="A-D-PHexomutase_C_sf"/>
</dbReference>
<organism evidence="8">
    <name type="scientific">marine metagenome</name>
    <dbReference type="NCBI Taxonomy" id="408172"/>
    <lineage>
        <taxon>unclassified sequences</taxon>
        <taxon>metagenomes</taxon>
        <taxon>ecological metagenomes</taxon>
    </lineage>
</organism>
<dbReference type="InterPro" id="IPR016055">
    <property type="entry name" value="A-D-PHexomutase_a/b/a-I/II/III"/>
</dbReference>
<protein>
    <recommendedName>
        <fullName evidence="9">Alpha-D-phosphohexomutase C-terminal domain-containing protein</fullName>
    </recommendedName>
</protein>
<accession>A0A383B922</accession>
<sequence length="223" mass="25072">FSVAYDGDADRCVFLDDEGNPVSPEKIGIIVAKSLITPDSNKILAGVPCSMILEDEIPKIGGELIWIRVGDVFVCEELKKHNAALAMEISAHFFAPGLTDFIFDDPIIFSLKLAEYLRGTGETLSNLSNAIPSYPYEEMKFTCPDALKFRVNEYLTDFFSTKGYKVETIDGVKIWLDGGWVLLRPSNTQPVIRMFVEAVDEQRLQRIKKEFRGYFNDAVRAIS</sequence>
<evidence type="ECO:0000259" key="6">
    <source>
        <dbReference type="Pfam" id="PF00408"/>
    </source>
</evidence>
<dbReference type="PANTHER" id="PTHR43771">
    <property type="entry name" value="PHOSPHOMANNOMUTASE"/>
    <property type="match status" value="1"/>
</dbReference>
<comment type="cofactor">
    <cofactor evidence="1">
        <name>Mg(2+)</name>
        <dbReference type="ChEBI" id="CHEBI:18420"/>
    </cofactor>
</comment>
<dbReference type="GO" id="GO:0016868">
    <property type="term" value="F:intramolecular phosphotransferase activity"/>
    <property type="evidence" value="ECO:0007669"/>
    <property type="project" value="InterPro"/>
</dbReference>
<dbReference type="GO" id="GO:0005975">
    <property type="term" value="P:carbohydrate metabolic process"/>
    <property type="evidence" value="ECO:0007669"/>
    <property type="project" value="InterPro"/>
</dbReference>
<evidence type="ECO:0000256" key="4">
    <source>
        <dbReference type="ARBA" id="ARBA00022842"/>
    </source>
</evidence>
<feature type="non-terminal residue" evidence="8">
    <location>
        <position position="1"/>
    </location>
</feature>
<gene>
    <name evidence="8" type="ORF">METZ01_LOCUS469530</name>
</gene>
<keyword evidence="3" id="KW-0479">Metal-binding</keyword>
<dbReference type="EMBL" id="UINC01198629">
    <property type="protein sequence ID" value="SVE16676.1"/>
    <property type="molecule type" value="Genomic_DNA"/>
</dbReference>
<feature type="domain" description="Alpha-D-phosphohexomutase C-terminal" evidence="6">
    <location>
        <begin position="158"/>
        <end position="212"/>
    </location>
</feature>
<dbReference type="PANTHER" id="PTHR43771:SF1">
    <property type="entry name" value="PHOSPHOMANNOMUTASE"/>
    <property type="match status" value="1"/>
</dbReference>
<dbReference type="InterPro" id="IPR005843">
    <property type="entry name" value="A-D-PHexomutase_C"/>
</dbReference>
<evidence type="ECO:0000256" key="5">
    <source>
        <dbReference type="ARBA" id="ARBA00023235"/>
    </source>
</evidence>
<dbReference type="Gene3D" id="3.30.310.50">
    <property type="entry name" value="Alpha-D-phosphohexomutase, C-terminal domain"/>
    <property type="match status" value="1"/>
</dbReference>
<dbReference type="InterPro" id="IPR005846">
    <property type="entry name" value="A-D-PHexomutase_a/b/a-III"/>
</dbReference>
<evidence type="ECO:0000256" key="2">
    <source>
        <dbReference type="ARBA" id="ARBA00022553"/>
    </source>
</evidence>
<dbReference type="Pfam" id="PF00408">
    <property type="entry name" value="PGM_PMM_IV"/>
    <property type="match status" value="1"/>
</dbReference>